<keyword evidence="8 10" id="KW-0472">Membrane</keyword>
<keyword evidence="3 10" id="KW-0812">Transmembrane</keyword>
<evidence type="ECO:0000313" key="12">
    <source>
        <dbReference type="EMBL" id="CAH7685876.1"/>
    </source>
</evidence>
<feature type="compositionally biased region" description="Basic and acidic residues" evidence="9">
    <location>
        <begin position="1071"/>
        <end position="1090"/>
    </location>
</feature>
<dbReference type="EMBL" id="CALTRL010005757">
    <property type="protein sequence ID" value="CAH7685876.1"/>
    <property type="molecule type" value="Genomic_DNA"/>
</dbReference>
<feature type="region of interest" description="Disordered" evidence="9">
    <location>
        <begin position="41"/>
        <end position="74"/>
    </location>
</feature>
<feature type="region of interest" description="Disordered" evidence="9">
    <location>
        <begin position="829"/>
        <end position="945"/>
    </location>
</feature>
<keyword evidence="13" id="KW-1185">Reference proteome</keyword>
<feature type="transmembrane region" description="Helical" evidence="10">
    <location>
        <begin position="7"/>
        <end position="30"/>
    </location>
</feature>
<feature type="compositionally biased region" description="Basic and acidic residues" evidence="9">
    <location>
        <begin position="1097"/>
        <end position="1143"/>
    </location>
</feature>
<feature type="compositionally biased region" description="Low complexity" evidence="9">
    <location>
        <begin position="590"/>
        <end position="606"/>
    </location>
</feature>
<evidence type="ECO:0000256" key="4">
    <source>
        <dbReference type="ARBA" id="ARBA00022824"/>
    </source>
</evidence>
<dbReference type="AlphaFoldDB" id="A0AAV0BIG4"/>
<comment type="subcellular location">
    <subcellularLocation>
        <location evidence="1">Endoplasmic reticulum membrane</location>
    </subcellularLocation>
</comment>
<dbReference type="InterPro" id="IPR058801">
    <property type="entry name" value="PDZD8_N"/>
</dbReference>
<feature type="compositionally biased region" description="Polar residues" evidence="9">
    <location>
        <begin position="906"/>
        <end position="915"/>
    </location>
</feature>
<feature type="region of interest" description="Disordered" evidence="9">
    <location>
        <begin position="672"/>
        <end position="791"/>
    </location>
</feature>
<feature type="compositionally biased region" description="Basic and acidic residues" evidence="9">
    <location>
        <begin position="65"/>
        <end position="74"/>
    </location>
</feature>
<evidence type="ECO:0000256" key="3">
    <source>
        <dbReference type="ARBA" id="ARBA00022692"/>
    </source>
</evidence>
<evidence type="ECO:0000256" key="1">
    <source>
        <dbReference type="ARBA" id="ARBA00004586"/>
    </source>
</evidence>
<feature type="compositionally biased region" description="Polar residues" evidence="9">
    <location>
        <begin position="574"/>
        <end position="584"/>
    </location>
</feature>
<evidence type="ECO:0000256" key="7">
    <source>
        <dbReference type="ARBA" id="ARBA00023121"/>
    </source>
</evidence>
<feature type="region of interest" description="Disordered" evidence="9">
    <location>
        <begin position="1010"/>
        <end position="1168"/>
    </location>
</feature>
<dbReference type="CDD" id="cd21675">
    <property type="entry name" value="SMP_TEX2"/>
    <property type="match status" value="1"/>
</dbReference>
<feature type="compositionally biased region" description="Acidic residues" evidence="9">
    <location>
        <begin position="869"/>
        <end position="879"/>
    </location>
</feature>
<dbReference type="PANTHER" id="PTHR13466">
    <property type="entry name" value="TEX2 PROTEIN-RELATED"/>
    <property type="match status" value="1"/>
</dbReference>
<feature type="region of interest" description="Disordered" evidence="9">
    <location>
        <begin position="191"/>
        <end position="210"/>
    </location>
</feature>
<sequence>MIFLLIIAYLLGAITFIPLSGLVLFLLIFYNSPRLDPKTPRRDLGYQSIQPEQDSSLLDPTSEPNLKREREEDSDLPRIYRAGWLTIRQTYDAPAANENSYIGIIASGYRSFMDQRSKDSKRARPKDQYYTVLKQNVLFLYGEEEQVDCAAAIGVTLYQVTLYPEGSTDGELFVKRRAICLRPLNQLSEADQQQHSVVEESGGSSIPGRKVAGQPQPWFIFAKNNCDKEDWYHALVASSKFADPNPKTRFMRDMFMFNSDDMARLVDGIDQQPDPIPMRWMNAMLGRLFLSVYRTQALESWIISRIVKKLAKVQTPSFLSKIHVREVNVGSTTPFFSKPMLKELTVDGDASMEVHVNYTGEFRITIETVATISLGARFRPYVVNLVLAVVLKELEGNMILKLKKPPSNRLWFGFTSMPRLAFELEPVVSTRQIKWAMILKPIESRLREVIQESIVYPHLDDIVFFDSRPYSHQGGIWGDAARRENLDVNDQGEHASEDNASGDDLKDKMDERSSNHQQALEHQSTQANENTAATSAHEHTRDHSESMRLRSTTKNLNDSESFSESSSAQPGEAVSSTLNCSTNNSEAKRSSWFSSSRRSDSVPSSSATIHKSPRGPAKRDHSLPAFELDAQAISRLKEVLPSKPDGFSRTLKTPNSRVEGPYFISPTSTIHPACTTPEQEHTDFPDSSPLSVRVSSMGTPPENQIDPNTSEEYPNEVCTPENNSSEATSTRAQNQTTTLTNTKENSQLRRLPPPLPLHRKLHPPTTLVPPQRAASLTGKASDSASISSNSTTSILNQLRSRATDKEALAASVTQARDVVKKWGASWASKRKSALGSSPQPYTNGFNPISIDDLDGVESNSLKPSIEPLSDLEESGEPENLEPSQERRGSPLKVSNNPFLESRSVEGLSSRQNSTDEWLRTSLPENSGGSLKKFADGEESCNEGSASYENSHINVSLASEDFGSIKRNRIVSSNGHFIPAAPLSTTGLSISSAQLEPPACIKSRSNNSILNSSDLEMSTSPPHTRSTSSIEISSSSYKPAQTMMIPGIKDSSHRFGLGPDSLNHSSGDESLTPEREISSSKDDEDCVRGDLRGGGVDEGERLINGQRRDIEEVSTHEGKEEKAPERNINKNNGREMKVEKEGNRENYGGAEEEGERSSIDTGVDEAWGL</sequence>
<feature type="compositionally biased region" description="Low complexity" evidence="9">
    <location>
        <begin position="780"/>
        <end position="791"/>
    </location>
</feature>
<feature type="compositionally biased region" description="Polar residues" evidence="9">
    <location>
        <begin position="720"/>
        <end position="745"/>
    </location>
</feature>
<feature type="compositionally biased region" description="Polar residues" evidence="9">
    <location>
        <begin position="834"/>
        <end position="846"/>
    </location>
</feature>
<protein>
    <recommendedName>
        <fullName evidence="11">SMP-LTD domain-containing protein</fullName>
    </recommendedName>
</protein>
<dbReference type="InterPro" id="IPR031468">
    <property type="entry name" value="SMP_LBD"/>
</dbReference>
<keyword evidence="7" id="KW-0446">Lipid-binding</keyword>
<evidence type="ECO:0000313" key="13">
    <source>
        <dbReference type="Proteomes" id="UP001153365"/>
    </source>
</evidence>
<keyword evidence="2" id="KW-0813">Transport</keyword>
<dbReference type="Pfam" id="PF26547">
    <property type="entry name" value="PDZD8_N"/>
    <property type="match status" value="1"/>
</dbReference>
<accession>A0AAV0BIG4</accession>
<feature type="compositionally biased region" description="Basic and acidic residues" evidence="9">
    <location>
        <begin position="536"/>
        <end position="548"/>
    </location>
</feature>
<feature type="compositionally biased region" description="Low complexity" evidence="9">
    <location>
        <begin position="1017"/>
        <end position="1035"/>
    </location>
</feature>
<organism evidence="12 13">
    <name type="scientific">Phakopsora pachyrhizi</name>
    <name type="common">Asian soybean rust disease fungus</name>
    <dbReference type="NCBI Taxonomy" id="170000"/>
    <lineage>
        <taxon>Eukaryota</taxon>
        <taxon>Fungi</taxon>
        <taxon>Dikarya</taxon>
        <taxon>Basidiomycota</taxon>
        <taxon>Pucciniomycotina</taxon>
        <taxon>Pucciniomycetes</taxon>
        <taxon>Pucciniales</taxon>
        <taxon>Phakopsoraceae</taxon>
        <taxon>Phakopsora</taxon>
    </lineage>
</organism>
<evidence type="ECO:0000256" key="5">
    <source>
        <dbReference type="ARBA" id="ARBA00022989"/>
    </source>
</evidence>
<gene>
    <name evidence="12" type="ORF">PPACK8108_LOCUS20471</name>
</gene>
<keyword evidence="6" id="KW-0445">Lipid transport</keyword>
<keyword evidence="5 10" id="KW-1133">Transmembrane helix</keyword>
<dbReference type="GO" id="GO:0015914">
    <property type="term" value="P:phospholipid transport"/>
    <property type="evidence" value="ECO:0007669"/>
    <property type="project" value="TreeGrafter"/>
</dbReference>
<feature type="compositionally biased region" description="Polar residues" evidence="9">
    <location>
        <begin position="549"/>
        <end position="558"/>
    </location>
</feature>
<dbReference type="GO" id="GO:0032865">
    <property type="term" value="C:ERMES complex"/>
    <property type="evidence" value="ECO:0007669"/>
    <property type="project" value="TreeGrafter"/>
</dbReference>
<evidence type="ECO:0000256" key="8">
    <source>
        <dbReference type="ARBA" id="ARBA00023136"/>
    </source>
</evidence>
<dbReference type="PROSITE" id="PS51847">
    <property type="entry name" value="SMP"/>
    <property type="match status" value="1"/>
</dbReference>
<dbReference type="PANTHER" id="PTHR13466:SF19">
    <property type="entry name" value="NUCLEUS-VACUOLE JUNCTION PROTEIN 2"/>
    <property type="match status" value="1"/>
</dbReference>
<evidence type="ECO:0000256" key="10">
    <source>
        <dbReference type="SAM" id="Phobius"/>
    </source>
</evidence>
<reference evidence="12" key="1">
    <citation type="submission" date="2022-06" db="EMBL/GenBank/DDBJ databases">
        <authorList>
            <consortium name="SYNGENTA / RWTH Aachen University"/>
        </authorList>
    </citation>
    <scope>NUCLEOTIDE SEQUENCE</scope>
</reference>
<comment type="caution">
    <text evidence="12">The sequence shown here is derived from an EMBL/GenBank/DDBJ whole genome shotgun (WGS) entry which is preliminary data.</text>
</comment>
<feature type="compositionally biased region" description="Basic and acidic residues" evidence="9">
    <location>
        <begin position="489"/>
        <end position="514"/>
    </location>
</feature>
<feature type="domain" description="SMP-LTD" evidence="11">
    <location>
        <begin position="274"/>
        <end position="465"/>
    </location>
</feature>
<evidence type="ECO:0000256" key="6">
    <source>
        <dbReference type="ARBA" id="ARBA00023055"/>
    </source>
</evidence>
<feature type="compositionally biased region" description="Polar residues" evidence="9">
    <location>
        <begin position="515"/>
        <end position="534"/>
    </location>
</feature>
<evidence type="ECO:0000256" key="2">
    <source>
        <dbReference type="ARBA" id="ARBA00022448"/>
    </source>
</evidence>
<feature type="compositionally biased region" description="Polar residues" evidence="9">
    <location>
        <begin position="47"/>
        <end position="64"/>
    </location>
</feature>
<dbReference type="Proteomes" id="UP001153365">
    <property type="component" value="Unassembled WGS sequence"/>
</dbReference>
<dbReference type="GO" id="GO:0005789">
    <property type="term" value="C:endoplasmic reticulum membrane"/>
    <property type="evidence" value="ECO:0007669"/>
    <property type="project" value="UniProtKB-SubCell"/>
</dbReference>
<feature type="compositionally biased region" description="Polar residues" evidence="9">
    <location>
        <begin position="688"/>
        <end position="712"/>
    </location>
</feature>
<dbReference type="GO" id="GO:1990456">
    <property type="term" value="P:mitochondrion-endoplasmic reticulum membrane tethering"/>
    <property type="evidence" value="ECO:0007669"/>
    <property type="project" value="TreeGrafter"/>
</dbReference>
<evidence type="ECO:0000259" key="11">
    <source>
        <dbReference type="PROSITE" id="PS51847"/>
    </source>
</evidence>
<proteinExistence type="predicted"/>
<dbReference type="GO" id="GO:0008289">
    <property type="term" value="F:lipid binding"/>
    <property type="evidence" value="ECO:0007669"/>
    <property type="project" value="UniProtKB-KW"/>
</dbReference>
<feature type="region of interest" description="Disordered" evidence="9">
    <location>
        <begin position="489"/>
        <end position="623"/>
    </location>
</feature>
<evidence type="ECO:0000256" key="9">
    <source>
        <dbReference type="SAM" id="MobiDB-lite"/>
    </source>
</evidence>
<name>A0AAV0BIG4_PHAPC</name>
<keyword evidence="4" id="KW-0256">Endoplasmic reticulum</keyword>